<keyword evidence="2 3" id="KW-0238">DNA-binding</keyword>
<dbReference type="AlphaFoldDB" id="A0AAE1JX74"/>
<protein>
    <recommendedName>
        <fullName evidence="5">Homeobox domain-containing protein</fullName>
    </recommendedName>
</protein>
<keyword evidence="7" id="KW-1185">Reference proteome</keyword>
<gene>
    <name evidence="6" type="ORF">QN277_018724</name>
</gene>
<dbReference type="Pfam" id="PF00046">
    <property type="entry name" value="Homeodomain"/>
    <property type="match status" value="1"/>
</dbReference>
<keyword evidence="2 3" id="KW-0539">Nucleus</keyword>
<dbReference type="PANTHER" id="PTHR47713:SF2">
    <property type="entry name" value="HOMEODOMAIN-LIKE SUPERFAMILY PROTEIN"/>
    <property type="match status" value="1"/>
</dbReference>
<proteinExistence type="predicted"/>
<feature type="region of interest" description="Disordered" evidence="4">
    <location>
        <begin position="1"/>
        <end position="24"/>
    </location>
</feature>
<evidence type="ECO:0000256" key="1">
    <source>
        <dbReference type="ARBA" id="ARBA00004123"/>
    </source>
</evidence>
<dbReference type="InterPro" id="IPR001356">
    <property type="entry name" value="HD"/>
</dbReference>
<evidence type="ECO:0000256" key="4">
    <source>
        <dbReference type="SAM" id="MobiDB-lite"/>
    </source>
</evidence>
<feature type="domain" description="Homeobox" evidence="5">
    <location>
        <begin position="16"/>
        <end position="76"/>
    </location>
</feature>
<dbReference type="EMBL" id="JAWXYG010000004">
    <property type="protein sequence ID" value="KAK4275684.1"/>
    <property type="molecule type" value="Genomic_DNA"/>
</dbReference>
<dbReference type="SMART" id="SM00389">
    <property type="entry name" value="HOX"/>
    <property type="match status" value="1"/>
</dbReference>
<reference evidence="6" key="1">
    <citation type="submission" date="2023-10" db="EMBL/GenBank/DDBJ databases">
        <title>Chromosome-level genome of the transformable northern wattle, Acacia crassicarpa.</title>
        <authorList>
            <person name="Massaro I."/>
            <person name="Sinha N.R."/>
            <person name="Poethig S."/>
            <person name="Leichty A.R."/>
        </authorList>
    </citation>
    <scope>NUCLEOTIDE SEQUENCE</scope>
    <source>
        <strain evidence="6">Acra3RX</strain>
        <tissue evidence="6">Leaf</tissue>
    </source>
</reference>
<evidence type="ECO:0000313" key="6">
    <source>
        <dbReference type="EMBL" id="KAK4275684.1"/>
    </source>
</evidence>
<dbReference type="GO" id="GO:0003677">
    <property type="term" value="F:DNA binding"/>
    <property type="evidence" value="ECO:0007669"/>
    <property type="project" value="UniProtKB-UniRule"/>
</dbReference>
<evidence type="ECO:0000313" key="7">
    <source>
        <dbReference type="Proteomes" id="UP001293593"/>
    </source>
</evidence>
<feature type="DNA-binding region" description="Homeobox" evidence="2">
    <location>
        <begin position="18"/>
        <end position="77"/>
    </location>
</feature>
<organism evidence="6 7">
    <name type="scientific">Acacia crassicarpa</name>
    <name type="common">northern wattle</name>
    <dbReference type="NCBI Taxonomy" id="499986"/>
    <lineage>
        <taxon>Eukaryota</taxon>
        <taxon>Viridiplantae</taxon>
        <taxon>Streptophyta</taxon>
        <taxon>Embryophyta</taxon>
        <taxon>Tracheophyta</taxon>
        <taxon>Spermatophyta</taxon>
        <taxon>Magnoliopsida</taxon>
        <taxon>eudicotyledons</taxon>
        <taxon>Gunneridae</taxon>
        <taxon>Pentapetalae</taxon>
        <taxon>rosids</taxon>
        <taxon>fabids</taxon>
        <taxon>Fabales</taxon>
        <taxon>Fabaceae</taxon>
        <taxon>Caesalpinioideae</taxon>
        <taxon>mimosoid clade</taxon>
        <taxon>Acacieae</taxon>
        <taxon>Acacia</taxon>
    </lineage>
</organism>
<dbReference type="Proteomes" id="UP001293593">
    <property type="component" value="Unassembled WGS sequence"/>
</dbReference>
<dbReference type="Gene3D" id="1.10.10.60">
    <property type="entry name" value="Homeodomain-like"/>
    <property type="match status" value="1"/>
</dbReference>
<sequence>MEESGKLQSEENKGSMETNKKRKLKTPAQIYALEKFYDEHKYPTEEMKSELAEELGLTEKQVSGWFCHRRLKDKRLLKDEACANGRQDISSGVVQDHGSGLGQDSCGSTKHGDYKHLDPKEVESRGLYGGHDLLVSDMAFERRNHYSENVCAMDDTSSESSSYLQDKDSYDAEPSGYPIPNGALPSKIPKATTNMRYKPSGYLKVKGEIENPVITAVKKQLGRNYCEDGPLLGIEFDPLPPGAFECKIADPFHETYYMASRAVKCSPEISALKRQPGLSDIYDLYNAKCNSQDSHMEGEDLADFQDKKPQQHSKQRPPLYGHASRLPSRNSTLDLYDHSVREAPSYNSRENCRVGIKHGFEGLKSDSASNRSDHYDGNLAANPKDALLHGYDYVNLKNVQSEYVNLVPSKPMRNPFVSMDTKDRGGLSGRMIKEKMSSEKRMARKQCDDPDTLRMLLLKAANRVDPPLQYNAKEDHIAEMQPHKILRSSMEVSSSFSEDETVNPSSSLDEAIGCH</sequence>
<evidence type="ECO:0000256" key="2">
    <source>
        <dbReference type="PROSITE-ProRule" id="PRU00108"/>
    </source>
</evidence>
<name>A0AAE1JX74_9FABA</name>
<accession>A0AAE1JX74</accession>
<comment type="caution">
    <text evidence="6">The sequence shown here is derived from an EMBL/GenBank/DDBJ whole genome shotgun (WGS) entry which is preliminary data.</text>
</comment>
<feature type="compositionally biased region" description="Basic and acidic residues" evidence="4">
    <location>
        <begin position="1"/>
        <end position="14"/>
    </location>
</feature>
<feature type="region of interest" description="Disordered" evidence="4">
    <location>
        <begin position="305"/>
        <end position="327"/>
    </location>
</feature>
<dbReference type="CDD" id="cd00086">
    <property type="entry name" value="homeodomain"/>
    <property type="match status" value="1"/>
</dbReference>
<feature type="region of interest" description="Disordered" evidence="4">
    <location>
        <begin position="157"/>
        <end position="185"/>
    </location>
</feature>
<comment type="subcellular location">
    <subcellularLocation>
        <location evidence="1 2 3">Nucleus</location>
    </subcellularLocation>
</comment>
<evidence type="ECO:0000259" key="5">
    <source>
        <dbReference type="PROSITE" id="PS50071"/>
    </source>
</evidence>
<dbReference type="SUPFAM" id="SSF46689">
    <property type="entry name" value="Homeodomain-like"/>
    <property type="match status" value="1"/>
</dbReference>
<dbReference type="PANTHER" id="PTHR47713">
    <property type="entry name" value="HOMEODOMAIN-LIKE SUPERFAMILY PROTEIN"/>
    <property type="match status" value="1"/>
</dbReference>
<dbReference type="InterPro" id="IPR009057">
    <property type="entry name" value="Homeodomain-like_sf"/>
</dbReference>
<dbReference type="GO" id="GO:0005634">
    <property type="term" value="C:nucleus"/>
    <property type="evidence" value="ECO:0007669"/>
    <property type="project" value="UniProtKB-SubCell"/>
</dbReference>
<dbReference type="PROSITE" id="PS50071">
    <property type="entry name" value="HOMEOBOX_2"/>
    <property type="match status" value="1"/>
</dbReference>
<evidence type="ECO:0000256" key="3">
    <source>
        <dbReference type="RuleBase" id="RU000682"/>
    </source>
</evidence>
<keyword evidence="2 3" id="KW-0371">Homeobox</keyword>
<feature type="region of interest" description="Disordered" evidence="4">
    <location>
        <begin position="488"/>
        <end position="515"/>
    </location>
</feature>